<keyword evidence="1" id="KW-0175">Coiled coil</keyword>
<feature type="coiled-coil region" evidence="1">
    <location>
        <begin position="243"/>
        <end position="285"/>
    </location>
</feature>
<dbReference type="OrthoDB" id="10061868at2759"/>
<proteinExistence type="predicted"/>
<dbReference type="AlphaFoldDB" id="A0A8X7CL29"/>
<evidence type="ECO:0000313" key="2">
    <source>
        <dbReference type="EMBL" id="GFY72438.1"/>
    </source>
</evidence>
<dbReference type="Pfam" id="PF05380">
    <property type="entry name" value="Peptidase_A17"/>
    <property type="match status" value="1"/>
</dbReference>
<dbReference type="InterPro" id="IPR008042">
    <property type="entry name" value="Retrotrans_Pao"/>
</dbReference>
<dbReference type="EMBL" id="BMAV01019444">
    <property type="protein sequence ID" value="GFY72438.1"/>
    <property type="molecule type" value="Genomic_DNA"/>
</dbReference>
<dbReference type="PANTHER" id="PTHR47331">
    <property type="entry name" value="PHD-TYPE DOMAIN-CONTAINING PROTEIN"/>
    <property type="match status" value="1"/>
</dbReference>
<name>A0A8X7CL29_9ARAC</name>
<keyword evidence="3" id="KW-1185">Reference proteome</keyword>
<protein>
    <submittedName>
        <fullName evidence="2">Uncharacterized protein</fullName>
    </submittedName>
</protein>
<comment type="caution">
    <text evidence="2">The sequence shown here is derived from an EMBL/GenBank/DDBJ whole genome shotgun (WGS) entry which is preliminary data.</text>
</comment>
<evidence type="ECO:0000256" key="1">
    <source>
        <dbReference type="SAM" id="Coils"/>
    </source>
</evidence>
<gene>
    <name evidence="2" type="primary">AVEN_24741_1</name>
    <name evidence="2" type="ORF">TNIN_71201</name>
</gene>
<dbReference type="Proteomes" id="UP000886998">
    <property type="component" value="Unassembled WGS sequence"/>
</dbReference>
<reference evidence="2" key="1">
    <citation type="submission" date="2020-08" db="EMBL/GenBank/DDBJ databases">
        <title>Multicomponent nature underlies the extraordinary mechanical properties of spider dragline silk.</title>
        <authorList>
            <person name="Kono N."/>
            <person name="Nakamura H."/>
            <person name="Mori M."/>
            <person name="Yoshida Y."/>
            <person name="Ohtoshi R."/>
            <person name="Malay A.D."/>
            <person name="Moran D.A.P."/>
            <person name="Tomita M."/>
            <person name="Numata K."/>
            <person name="Arakawa K."/>
        </authorList>
    </citation>
    <scope>NUCLEOTIDE SEQUENCE</scope>
</reference>
<evidence type="ECO:0000313" key="3">
    <source>
        <dbReference type="Proteomes" id="UP000886998"/>
    </source>
</evidence>
<accession>A0A8X7CL29</accession>
<sequence length="487" mass="56432">MLVASDKNKKCPQIPQEKIVSSVDFKEKLTKESSMFTVILPYIIGKHIELLEDKFPLLSTTDDELIKYFKLEDADREFNSSEDYRDKEVRCQYKTTKCLKVRGLDDLSHTFNSQPQRKDFNYKERMSDYRNFLYSIVFDICEWLSFWNSFETAAHKKDSLDDVDISLITLVVRLREKIKKGADIAGKLFTDRLTNLASGLTCLETMLGWTVIAKTDKTENSNSSLLVLSLHIHDVKISDLRTLDSLEKKEDNVKHNKSKTQELALEHFKKRLEEYQKVFNQWENHGIIEEINSDEINTKDLGVHYRPQKAVLKDNSTTKVQPVFDGSAEKYNSASKKDCVEKGQNLNEMIPAILNKFRWGGKSIEHTEEHTKTDKDNVQRTKLKILSIVHKIFDPIGFTCPVTLLPKLLLQESWKHKISENKGYDIVYGFEKYLNPDNLKEIATPRRLIPDLDTSSSISLHVFCDASKLAYATFIYVRNETSKKEYN</sequence>
<organism evidence="2 3">
    <name type="scientific">Trichonephila inaurata madagascariensis</name>
    <dbReference type="NCBI Taxonomy" id="2747483"/>
    <lineage>
        <taxon>Eukaryota</taxon>
        <taxon>Metazoa</taxon>
        <taxon>Ecdysozoa</taxon>
        <taxon>Arthropoda</taxon>
        <taxon>Chelicerata</taxon>
        <taxon>Arachnida</taxon>
        <taxon>Araneae</taxon>
        <taxon>Araneomorphae</taxon>
        <taxon>Entelegynae</taxon>
        <taxon>Araneoidea</taxon>
        <taxon>Nephilidae</taxon>
        <taxon>Trichonephila</taxon>
        <taxon>Trichonephila inaurata</taxon>
    </lineage>
</organism>